<name>A0A5J5C9J3_9PERO</name>
<evidence type="ECO:0000256" key="1">
    <source>
        <dbReference type="SAM" id="MobiDB-lite"/>
    </source>
</evidence>
<evidence type="ECO:0000313" key="2">
    <source>
        <dbReference type="EMBL" id="KAA8578422.1"/>
    </source>
</evidence>
<keyword evidence="3" id="KW-1185">Reference proteome</keyword>
<feature type="region of interest" description="Disordered" evidence="1">
    <location>
        <begin position="107"/>
        <end position="187"/>
    </location>
</feature>
<organism evidence="2 3">
    <name type="scientific">Etheostoma spectabile</name>
    <name type="common">orangethroat darter</name>
    <dbReference type="NCBI Taxonomy" id="54343"/>
    <lineage>
        <taxon>Eukaryota</taxon>
        <taxon>Metazoa</taxon>
        <taxon>Chordata</taxon>
        <taxon>Craniata</taxon>
        <taxon>Vertebrata</taxon>
        <taxon>Euteleostomi</taxon>
        <taxon>Actinopterygii</taxon>
        <taxon>Neopterygii</taxon>
        <taxon>Teleostei</taxon>
        <taxon>Neoteleostei</taxon>
        <taxon>Acanthomorphata</taxon>
        <taxon>Eupercaria</taxon>
        <taxon>Perciformes</taxon>
        <taxon>Percoidei</taxon>
        <taxon>Percidae</taxon>
        <taxon>Etheostomatinae</taxon>
        <taxon>Etheostoma</taxon>
    </lineage>
</organism>
<reference evidence="2 3" key="1">
    <citation type="submission" date="2019-08" db="EMBL/GenBank/DDBJ databases">
        <title>A chromosome-level genome assembly, high-density linkage maps, and genome scans reveal the genomic architecture of hybrid incompatibilities underlying speciation via character displacement in darters (Percidae: Etheostominae).</title>
        <authorList>
            <person name="Moran R.L."/>
            <person name="Catchen J.M."/>
            <person name="Fuller R.C."/>
        </authorList>
    </citation>
    <scope>NUCLEOTIDE SEQUENCE [LARGE SCALE GENOMIC DNA]</scope>
    <source>
        <strain evidence="2">EspeVRDwgs_2016</strain>
        <tissue evidence="2">Muscle</tissue>
    </source>
</reference>
<protein>
    <submittedName>
        <fullName evidence="2">Uncharacterized protein</fullName>
    </submittedName>
</protein>
<gene>
    <name evidence="2" type="ORF">FQN60_007144</name>
</gene>
<evidence type="ECO:0000313" key="3">
    <source>
        <dbReference type="Proteomes" id="UP000327493"/>
    </source>
</evidence>
<accession>A0A5J5C9J3</accession>
<dbReference type="EMBL" id="VOFY01000693">
    <property type="protein sequence ID" value="KAA8578422.1"/>
    <property type="molecule type" value="Genomic_DNA"/>
</dbReference>
<feature type="non-terminal residue" evidence="2">
    <location>
        <position position="213"/>
    </location>
</feature>
<dbReference type="AlphaFoldDB" id="A0A5J5C9J3"/>
<comment type="caution">
    <text evidence="2">The sequence shown here is derived from an EMBL/GenBank/DDBJ whole genome shotgun (WGS) entry which is preliminary data.</text>
</comment>
<sequence length="213" mass="22602">MRDSLSFKSTDSDVSDVPKIRGAHNRYAKMSTKQQTLSFFFFGVPSPTKKRHLEPEIRVLLEPWLPDGLEAHDEPLKSTSGGRNSLACCSVSVFSIRLLLFSPPIGRDSGAEAPQGQSEESGAGPEGSQEAAGAVGGGATLLASESEAEESEPEPETAPAKPTPTKPAEVCSLNRNNDDDEDDKKKRSGLGALVLGLVGLGKKNQNSSQINPE</sequence>
<dbReference type="Proteomes" id="UP000327493">
    <property type="component" value="Unassembled WGS sequence"/>
</dbReference>
<feature type="compositionally biased region" description="Acidic residues" evidence="1">
    <location>
        <begin position="146"/>
        <end position="155"/>
    </location>
</feature>
<proteinExistence type="predicted"/>